<keyword evidence="4" id="KW-0862">Zinc</keyword>
<reference evidence="7 8" key="1">
    <citation type="submission" date="2018-11" db="EMBL/GenBank/DDBJ databases">
        <authorList>
            <person name="Huo Y."/>
        </authorList>
    </citation>
    <scope>NUCLEOTIDE SEQUENCE [LARGE SCALE GENOMIC DNA]</scope>
    <source>
        <strain evidence="7 8">CCBAU 33202</strain>
    </source>
</reference>
<dbReference type="Proteomes" id="UP000272004">
    <property type="component" value="Unassembled WGS sequence"/>
</dbReference>
<evidence type="ECO:0000256" key="3">
    <source>
        <dbReference type="ARBA" id="ARBA00022801"/>
    </source>
</evidence>
<dbReference type="EMBL" id="RJJU01000004">
    <property type="protein sequence ID" value="RUM14492.1"/>
    <property type="molecule type" value="Genomic_DNA"/>
</dbReference>
<protein>
    <recommendedName>
        <fullName evidence="6">JAB domain-containing protein</fullName>
    </recommendedName>
</protein>
<name>A0ABY0BD13_9HYPH</name>
<dbReference type="RefSeq" id="WP_126823952.1">
    <property type="nucleotide sequence ID" value="NZ_JACIDG010000004.1"/>
</dbReference>
<organism evidence="7 8">
    <name type="scientific">Rhizobium fabae</name>
    <dbReference type="NCBI Taxonomy" id="573179"/>
    <lineage>
        <taxon>Bacteria</taxon>
        <taxon>Pseudomonadati</taxon>
        <taxon>Pseudomonadota</taxon>
        <taxon>Alphaproteobacteria</taxon>
        <taxon>Hyphomicrobiales</taxon>
        <taxon>Rhizobiaceae</taxon>
        <taxon>Rhizobium/Agrobacterium group</taxon>
        <taxon>Rhizobium</taxon>
    </lineage>
</organism>
<sequence length="176" mass="19919">MEDDLLRRERPPHPYSETSELLSVSVNALAATLQSLQRTGPRESAVFWYGDRHEGHALVRAVITPAQTSARGNYQVSAAAMSAMVGVLDDDMKPLAQIHSHPGRWVEHSRYDDLMASSKKALSIVFPFYGHWSQRWPVGVGVHEWQRGYWHLLGDATAGRRIRLDQPSTILEMDFR</sequence>
<feature type="domain" description="JAB" evidence="6">
    <location>
        <begin position="28"/>
        <end position="125"/>
    </location>
</feature>
<dbReference type="SUPFAM" id="SSF102712">
    <property type="entry name" value="JAB1/MPN domain"/>
    <property type="match status" value="1"/>
</dbReference>
<keyword evidence="1" id="KW-0645">Protease</keyword>
<evidence type="ECO:0000313" key="8">
    <source>
        <dbReference type="Proteomes" id="UP000272004"/>
    </source>
</evidence>
<keyword evidence="8" id="KW-1185">Reference proteome</keyword>
<evidence type="ECO:0000256" key="5">
    <source>
        <dbReference type="ARBA" id="ARBA00023049"/>
    </source>
</evidence>
<comment type="caution">
    <text evidence="7">The sequence shown here is derived from an EMBL/GenBank/DDBJ whole genome shotgun (WGS) entry which is preliminary data.</text>
</comment>
<keyword evidence="3" id="KW-0378">Hydrolase</keyword>
<evidence type="ECO:0000259" key="6">
    <source>
        <dbReference type="Pfam" id="PF14464"/>
    </source>
</evidence>
<accession>A0ABY0BD13</accession>
<dbReference type="InterPro" id="IPR028090">
    <property type="entry name" value="JAB_dom_prok"/>
</dbReference>
<evidence type="ECO:0000256" key="1">
    <source>
        <dbReference type="ARBA" id="ARBA00022670"/>
    </source>
</evidence>
<evidence type="ECO:0000256" key="2">
    <source>
        <dbReference type="ARBA" id="ARBA00022723"/>
    </source>
</evidence>
<evidence type="ECO:0000313" key="7">
    <source>
        <dbReference type="EMBL" id="RUM14492.1"/>
    </source>
</evidence>
<gene>
    <name evidence="7" type="ORF">EFB14_07105</name>
</gene>
<keyword evidence="5" id="KW-0482">Metalloprotease</keyword>
<keyword evidence="2" id="KW-0479">Metal-binding</keyword>
<proteinExistence type="predicted"/>
<evidence type="ECO:0000256" key="4">
    <source>
        <dbReference type="ARBA" id="ARBA00022833"/>
    </source>
</evidence>
<dbReference type="Pfam" id="PF14464">
    <property type="entry name" value="Prok-JAB"/>
    <property type="match status" value="1"/>
</dbReference>